<dbReference type="PRINTS" id="PR00111">
    <property type="entry name" value="ABHYDROLASE"/>
</dbReference>
<dbReference type="InterPro" id="IPR000073">
    <property type="entry name" value="AB_hydrolase_1"/>
</dbReference>
<comment type="caution">
    <text evidence="3">The sequence shown here is derived from an EMBL/GenBank/DDBJ whole genome shotgun (WGS) entry which is preliminary data.</text>
</comment>
<dbReference type="PANTHER" id="PTHR43798">
    <property type="entry name" value="MONOACYLGLYCEROL LIPASE"/>
    <property type="match status" value="1"/>
</dbReference>
<feature type="domain" description="AB hydrolase-1" evidence="2">
    <location>
        <begin position="62"/>
        <end position="166"/>
    </location>
</feature>
<protein>
    <submittedName>
        <fullName evidence="3">Alpha/beta hydrolase</fullName>
    </submittedName>
</protein>
<dbReference type="Pfam" id="PF00561">
    <property type="entry name" value="Abhydrolase_1"/>
    <property type="match status" value="1"/>
</dbReference>
<organism evidence="3 4">
    <name type="scientific">Paraconexibacter algicola</name>
    <dbReference type="NCBI Taxonomy" id="2133960"/>
    <lineage>
        <taxon>Bacteria</taxon>
        <taxon>Bacillati</taxon>
        <taxon>Actinomycetota</taxon>
        <taxon>Thermoleophilia</taxon>
        <taxon>Solirubrobacterales</taxon>
        <taxon>Paraconexibacteraceae</taxon>
        <taxon>Paraconexibacter</taxon>
    </lineage>
</organism>
<evidence type="ECO:0000313" key="4">
    <source>
        <dbReference type="Proteomes" id="UP000240739"/>
    </source>
</evidence>
<evidence type="ECO:0000313" key="3">
    <source>
        <dbReference type="EMBL" id="PTL59076.1"/>
    </source>
</evidence>
<dbReference type="AlphaFoldDB" id="A0A2T4UIL4"/>
<dbReference type="GO" id="GO:0016787">
    <property type="term" value="F:hydrolase activity"/>
    <property type="evidence" value="ECO:0007669"/>
    <property type="project" value="UniProtKB-KW"/>
</dbReference>
<evidence type="ECO:0000259" key="2">
    <source>
        <dbReference type="Pfam" id="PF00561"/>
    </source>
</evidence>
<proteinExistence type="predicted"/>
<dbReference type="EMBL" id="PYYB01000001">
    <property type="protein sequence ID" value="PTL59076.1"/>
    <property type="molecule type" value="Genomic_DNA"/>
</dbReference>
<feature type="region of interest" description="Disordered" evidence="1">
    <location>
        <begin position="307"/>
        <end position="337"/>
    </location>
</feature>
<accession>A0A2T4UIL4</accession>
<dbReference type="InterPro" id="IPR029058">
    <property type="entry name" value="AB_hydrolase_fold"/>
</dbReference>
<dbReference type="Gene3D" id="3.40.50.1820">
    <property type="entry name" value="alpha/beta hydrolase"/>
    <property type="match status" value="1"/>
</dbReference>
<sequence>MDGSAPGRSGTCAHDHQRTTPSQVGRSRARLPHTPGYAGRMSSFVHDGHRLAYTEHGPADGPPVVLVHGLLFSQKLMTPVAQELAHRGYRAITLDLLGHGRSDRPPAMQEYSMAAFGRQIVGLLDHLGIERAVLHGLSLGANSALEAAVIAPDRVQGLVIEMPVLDNALMGCAIGFTPIMLTLSFARAPMQALAAVTRRIPTGGLYFADLLLDVVRQDPGPSNAVFHGLFFHRVAPTQAQRRAITAPTLVVGHPNDPIHPFSDADALVHEIAGARMVRMRSIVEGRVLPGRLVREILGFLEETFATEASRSGRTRRNGHGPVNGTVRTLPRRAREDR</sequence>
<keyword evidence="3" id="KW-0378">Hydrolase</keyword>
<dbReference type="Proteomes" id="UP000240739">
    <property type="component" value="Unassembled WGS sequence"/>
</dbReference>
<gene>
    <name evidence="3" type="ORF">C7Y72_05160</name>
</gene>
<name>A0A2T4UIL4_9ACTN</name>
<dbReference type="InterPro" id="IPR050266">
    <property type="entry name" value="AB_hydrolase_sf"/>
</dbReference>
<feature type="region of interest" description="Disordered" evidence="1">
    <location>
        <begin position="1"/>
        <end position="40"/>
    </location>
</feature>
<reference evidence="3 4" key="1">
    <citation type="submission" date="2018-03" db="EMBL/GenBank/DDBJ databases">
        <title>Aquarubrobacter algicola gen. nov., sp. nov., a novel actinobacterium isolated from shallow eutrophic lake during the end of cyanobacterial harmful algal blooms.</title>
        <authorList>
            <person name="Chun S.J."/>
        </authorList>
    </citation>
    <scope>NUCLEOTIDE SEQUENCE [LARGE SCALE GENOMIC DNA]</scope>
    <source>
        <strain evidence="3 4">Seoho-28</strain>
    </source>
</reference>
<dbReference type="SUPFAM" id="SSF53474">
    <property type="entry name" value="alpha/beta-Hydrolases"/>
    <property type="match status" value="1"/>
</dbReference>
<evidence type="ECO:0000256" key="1">
    <source>
        <dbReference type="SAM" id="MobiDB-lite"/>
    </source>
</evidence>
<keyword evidence="4" id="KW-1185">Reference proteome</keyword>